<evidence type="ECO:0000256" key="8">
    <source>
        <dbReference type="ARBA" id="ARBA00022807"/>
    </source>
</evidence>
<evidence type="ECO:0000256" key="5">
    <source>
        <dbReference type="ARBA" id="ARBA00022490"/>
    </source>
</evidence>
<evidence type="ECO:0000256" key="3">
    <source>
        <dbReference type="ARBA" id="ARBA00004496"/>
    </source>
</evidence>
<dbReference type="InterPro" id="IPR033694">
    <property type="entry name" value="PGPEP1_Cys_AS"/>
</dbReference>
<evidence type="ECO:0000313" key="12">
    <source>
        <dbReference type="Proteomes" id="UP000502136"/>
    </source>
</evidence>
<dbReference type="GO" id="GO:0005829">
    <property type="term" value="C:cytosol"/>
    <property type="evidence" value="ECO:0007669"/>
    <property type="project" value="InterPro"/>
</dbReference>
<evidence type="ECO:0000256" key="2">
    <source>
        <dbReference type="ARBA" id="ARBA00002280"/>
    </source>
</evidence>
<gene>
    <name evidence="11" type="ORF">HGI30_04290</name>
</gene>
<keyword evidence="7 11" id="KW-0378">Hydrolase</keyword>
<evidence type="ECO:0000256" key="4">
    <source>
        <dbReference type="ARBA" id="ARBA00006641"/>
    </source>
</evidence>
<accession>A0A6H2GUN4</accession>
<organism evidence="11 12">
    <name type="scientific">Paenibacillus albicereus</name>
    <dbReference type="NCBI Taxonomy" id="2726185"/>
    <lineage>
        <taxon>Bacteria</taxon>
        <taxon>Bacillati</taxon>
        <taxon>Bacillota</taxon>
        <taxon>Bacilli</taxon>
        <taxon>Bacillales</taxon>
        <taxon>Paenibacillaceae</taxon>
        <taxon>Paenibacillus</taxon>
    </lineage>
</organism>
<keyword evidence="12" id="KW-1185">Reference proteome</keyword>
<feature type="active site" evidence="10">
    <location>
        <position position="147"/>
    </location>
</feature>
<dbReference type="KEGG" id="palr:HGI30_04290"/>
<comment type="function">
    <text evidence="2">Removes 5-oxoproline from various penultimate amino acid residues except L-proline.</text>
</comment>
<evidence type="ECO:0000256" key="7">
    <source>
        <dbReference type="ARBA" id="ARBA00022801"/>
    </source>
</evidence>
<comment type="similarity">
    <text evidence="4">Belongs to the peptidase C15 family.</text>
</comment>
<dbReference type="PANTHER" id="PTHR23402">
    <property type="entry name" value="PROTEASE FAMILY C15 PYROGLUTAMYL-PEPTIDASE I-RELATED"/>
    <property type="match status" value="1"/>
</dbReference>
<dbReference type="Gene3D" id="3.40.630.20">
    <property type="entry name" value="Peptidase C15, pyroglutamyl peptidase I-like"/>
    <property type="match status" value="1"/>
</dbReference>
<dbReference type="PROSITE" id="PS01334">
    <property type="entry name" value="PYRASE_CYS"/>
    <property type="match status" value="1"/>
</dbReference>
<dbReference type="InterPro" id="IPR000816">
    <property type="entry name" value="Peptidase_C15"/>
</dbReference>
<evidence type="ECO:0000256" key="6">
    <source>
        <dbReference type="ARBA" id="ARBA00022670"/>
    </source>
</evidence>
<keyword evidence="6" id="KW-0645">Protease</keyword>
<evidence type="ECO:0000313" key="11">
    <source>
        <dbReference type="EMBL" id="QJC50858.1"/>
    </source>
</evidence>
<sequence>MRNLLVTGFEPFGGSRINPTEALMASIREESFPGAVIHTLLLPVVFGDCAERLTQEIDRLQPDAVLCCGLAAGRTAVTPERIAVNAMDVPAGAAYGDNAGNRPQDEPIRAGGPDGLLATLPIRRIEQALRAAGIPAAISDTAGLFICNNTMYAALDRIRQSGSHALAGFIHFPASTELALDKPGLPSLPQSMLHDALRVAISQTLAELDERR</sequence>
<reference evidence="11 12" key="1">
    <citation type="submission" date="2020-04" db="EMBL/GenBank/DDBJ databases">
        <title>Novel Paenibacillus strain UniB2 isolated from commercial digestive syrup.</title>
        <authorList>
            <person name="Thorat V."/>
            <person name="Kirdat K."/>
            <person name="Tiwarekar B."/>
            <person name="Yadav A."/>
        </authorList>
    </citation>
    <scope>NUCLEOTIDE SEQUENCE [LARGE SCALE GENOMIC DNA]</scope>
    <source>
        <strain evidence="11 12">UniB2</strain>
    </source>
</reference>
<dbReference type="AlphaFoldDB" id="A0A6H2GUN4"/>
<dbReference type="InterPro" id="IPR036440">
    <property type="entry name" value="Peptidase_C15-like_sf"/>
</dbReference>
<dbReference type="PROSITE" id="PS01333">
    <property type="entry name" value="PYRASE_GLU"/>
    <property type="match status" value="1"/>
</dbReference>
<protein>
    <recommendedName>
        <fullName evidence="9">Pyroglutamyl-peptidase I</fullName>
        <ecNumber evidence="9">3.4.19.3</ecNumber>
    </recommendedName>
</protein>
<dbReference type="Proteomes" id="UP000502136">
    <property type="component" value="Chromosome"/>
</dbReference>
<dbReference type="SUPFAM" id="SSF53182">
    <property type="entry name" value="Pyrrolidone carboxyl peptidase (pyroglutamate aminopeptidase)"/>
    <property type="match status" value="1"/>
</dbReference>
<name>A0A6H2GUN4_9BACL</name>
<comment type="subcellular location">
    <subcellularLocation>
        <location evidence="3">Cytoplasm</location>
    </subcellularLocation>
</comment>
<evidence type="ECO:0000256" key="10">
    <source>
        <dbReference type="PROSITE-ProRule" id="PRU10077"/>
    </source>
</evidence>
<dbReference type="PRINTS" id="PR00706">
    <property type="entry name" value="PYROGLUPTASE"/>
</dbReference>
<dbReference type="PANTHER" id="PTHR23402:SF1">
    <property type="entry name" value="PYROGLUTAMYL-PEPTIDASE I"/>
    <property type="match status" value="1"/>
</dbReference>
<dbReference type="NCBIfam" id="NF009676">
    <property type="entry name" value="PRK13197.1"/>
    <property type="match status" value="1"/>
</dbReference>
<dbReference type="Pfam" id="PF01470">
    <property type="entry name" value="Peptidase_C15"/>
    <property type="match status" value="1"/>
</dbReference>
<dbReference type="GO" id="GO:0006508">
    <property type="term" value="P:proteolysis"/>
    <property type="evidence" value="ECO:0007669"/>
    <property type="project" value="UniProtKB-KW"/>
</dbReference>
<dbReference type="RefSeq" id="WP_168906513.1">
    <property type="nucleotide sequence ID" value="NZ_CP051428.1"/>
</dbReference>
<dbReference type="InterPro" id="IPR016125">
    <property type="entry name" value="Peptidase_C15-like"/>
</dbReference>
<dbReference type="GO" id="GO:0016920">
    <property type="term" value="F:pyroglutamyl-peptidase activity"/>
    <property type="evidence" value="ECO:0007669"/>
    <property type="project" value="UniProtKB-EC"/>
</dbReference>
<comment type="catalytic activity">
    <reaction evidence="1 9">
        <text>Release of an N-terminal pyroglutamyl group from a polypeptide, the second amino acid generally not being Pro.</text>
        <dbReference type="EC" id="3.4.19.3"/>
    </reaction>
</comment>
<evidence type="ECO:0000256" key="1">
    <source>
        <dbReference type="ARBA" id="ARBA00001770"/>
    </source>
</evidence>
<keyword evidence="8" id="KW-0788">Thiol protease</keyword>
<evidence type="ECO:0000256" key="9">
    <source>
        <dbReference type="PROSITE-ProRule" id="PRU10076"/>
    </source>
</evidence>
<proteinExistence type="inferred from homology"/>
<dbReference type="EMBL" id="CP051428">
    <property type="protein sequence ID" value="QJC50858.1"/>
    <property type="molecule type" value="Genomic_DNA"/>
</dbReference>
<dbReference type="PIRSF" id="PIRSF015592">
    <property type="entry name" value="Prld-crbxl_pptds"/>
    <property type="match status" value="1"/>
</dbReference>
<keyword evidence="5" id="KW-0963">Cytoplasm</keyword>
<dbReference type="EC" id="3.4.19.3" evidence="9"/>
<dbReference type="InterPro" id="IPR033693">
    <property type="entry name" value="PGPEP1_Glu_AS"/>
</dbReference>
<dbReference type="CDD" id="cd00501">
    <property type="entry name" value="Peptidase_C15"/>
    <property type="match status" value="1"/>
</dbReference>
<feature type="active site" evidence="9">
    <location>
        <position position="80"/>
    </location>
</feature>